<dbReference type="Proteomes" id="UP001303946">
    <property type="component" value="Chromosome"/>
</dbReference>
<proteinExistence type="predicted"/>
<protein>
    <recommendedName>
        <fullName evidence="4">Roadblock/LAMTOR2 domain-containing protein</fullName>
    </recommendedName>
</protein>
<dbReference type="RefSeq" id="WP_316698690.1">
    <property type="nucleotide sequence ID" value="NZ_CP136336.1"/>
</dbReference>
<accession>A0ABZ0CTP1</accession>
<keyword evidence="3" id="KW-1185">Reference proteome</keyword>
<gene>
    <name evidence="2" type="ORF">RXV79_15335</name>
</gene>
<feature type="compositionally biased region" description="Low complexity" evidence="1">
    <location>
        <begin position="259"/>
        <end position="278"/>
    </location>
</feature>
<evidence type="ECO:0008006" key="4">
    <source>
        <dbReference type="Google" id="ProtNLM"/>
    </source>
</evidence>
<reference evidence="2 3" key="1">
    <citation type="submission" date="2023-10" db="EMBL/GenBank/DDBJ databases">
        <title>Bacteria for the degradation of biodegradable plastic PBAT(Polybutylene adipate terephthalate).</title>
        <authorList>
            <person name="Weon H.-Y."/>
            <person name="Yeon J."/>
        </authorList>
    </citation>
    <scope>NUCLEOTIDE SEQUENCE [LARGE SCALE GENOMIC DNA]</scope>
    <source>
        <strain evidence="2 3">SBD 7-3</strain>
    </source>
</reference>
<feature type="region of interest" description="Disordered" evidence="1">
    <location>
        <begin position="252"/>
        <end position="307"/>
    </location>
</feature>
<evidence type="ECO:0000313" key="2">
    <source>
        <dbReference type="EMBL" id="WOB06297.1"/>
    </source>
</evidence>
<name>A0ABZ0CTP1_9BURK</name>
<feature type="region of interest" description="Disordered" evidence="1">
    <location>
        <begin position="1"/>
        <end position="48"/>
    </location>
</feature>
<sequence length="426" mass="45592">MSISSPPSSGRADEWQSTRAETAVPTQVQPREEDETDSAQRDIGRQVSPTQRELFVSCDPAEAMQQQFDHLQPEYIALHDIGTSSSRKLLAGVAAASGRPVQKLIVRRQGYGTPLATLEFVDFPSVGQSSLRLYTTETDADTHQRHELARVLLCYSRLGVIMVGDLPPHLMGSSFEPLREAMIKRDWRNRHLLLLPLANSTALNTTATELGRGTGVAVRTTPQVTRPADAWSFISGTWNRLREQIHTEAGLGLPPLPGANSRAAASGAAPDAPVSAPTPLSPPVIPPVAMKPMPSTSPREPRPDDGPLARYVHQLIELPGMVSVAIFEVASGQAVLHAGARPGGTELGQHGAALLAAMAHASRTLGMGHALPEAAITLGTHHLVLRAVPHHPGLALHAVLDKTHANLTLARLQIGRMDAVLDAERS</sequence>
<feature type="compositionally biased region" description="Polar residues" evidence="1">
    <location>
        <begin position="17"/>
        <end position="29"/>
    </location>
</feature>
<organism evidence="2 3">
    <name type="scientific">Piscinibacter gummiphilus</name>
    <dbReference type="NCBI Taxonomy" id="946333"/>
    <lineage>
        <taxon>Bacteria</taxon>
        <taxon>Pseudomonadati</taxon>
        <taxon>Pseudomonadota</taxon>
        <taxon>Betaproteobacteria</taxon>
        <taxon>Burkholderiales</taxon>
        <taxon>Sphaerotilaceae</taxon>
        <taxon>Piscinibacter</taxon>
    </lineage>
</organism>
<evidence type="ECO:0000313" key="3">
    <source>
        <dbReference type="Proteomes" id="UP001303946"/>
    </source>
</evidence>
<evidence type="ECO:0000256" key="1">
    <source>
        <dbReference type="SAM" id="MobiDB-lite"/>
    </source>
</evidence>
<dbReference type="EMBL" id="CP136336">
    <property type="protein sequence ID" value="WOB06297.1"/>
    <property type="molecule type" value="Genomic_DNA"/>
</dbReference>